<dbReference type="AlphaFoldDB" id="A0AAN8SGZ0"/>
<accession>A0AAN8SGZ0</accession>
<evidence type="ECO:0000313" key="2">
    <source>
        <dbReference type="Proteomes" id="UP001372834"/>
    </source>
</evidence>
<dbReference type="EMBL" id="JAWJWE010000001">
    <property type="protein sequence ID" value="KAK6644611.1"/>
    <property type="molecule type" value="Genomic_DNA"/>
</dbReference>
<organism evidence="1 2">
    <name type="scientific">Polyplax serrata</name>
    <name type="common">Common mouse louse</name>
    <dbReference type="NCBI Taxonomy" id="468196"/>
    <lineage>
        <taxon>Eukaryota</taxon>
        <taxon>Metazoa</taxon>
        <taxon>Ecdysozoa</taxon>
        <taxon>Arthropoda</taxon>
        <taxon>Hexapoda</taxon>
        <taxon>Insecta</taxon>
        <taxon>Pterygota</taxon>
        <taxon>Neoptera</taxon>
        <taxon>Paraneoptera</taxon>
        <taxon>Psocodea</taxon>
        <taxon>Troctomorpha</taxon>
        <taxon>Phthiraptera</taxon>
        <taxon>Anoplura</taxon>
        <taxon>Polyplacidae</taxon>
        <taxon>Polyplax</taxon>
    </lineage>
</organism>
<proteinExistence type="predicted"/>
<reference evidence="1 2" key="1">
    <citation type="submission" date="2023-10" db="EMBL/GenBank/DDBJ databases">
        <title>Genomes of two closely related lineages of the louse Polyplax serrata with different host specificities.</title>
        <authorList>
            <person name="Martinu J."/>
            <person name="Tarabai H."/>
            <person name="Stefka J."/>
            <person name="Hypsa V."/>
        </authorList>
    </citation>
    <scope>NUCLEOTIDE SEQUENCE [LARGE SCALE GENOMIC DNA]</scope>
    <source>
        <strain evidence="1">HR10_N</strain>
    </source>
</reference>
<sequence>MIRHSFPTGIWSLLTQGTNVEEAVKMIKDSRLRIQAKDSLDEAAELAVKLSHIVRLARTVDLDVSFEFHKYN</sequence>
<comment type="caution">
    <text evidence="1">The sequence shown here is derived from an EMBL/GenBank/DDBJ whole genome shotgun (WGS) entry which is preliminary data.</text>
</comment>
<dbReference type="Proteomes" id="UP001372834">
    <property type="component" value="Unassembled WGS sequence"/>
</dbReference>
<name>A0AAN8SGZ0_POLSC</name>
<evidence type="ECO:0000313" key="1">
    <source>
        <dbReference type="EMBL" id="KAK6644611.1"/>
    </source>
</evidence>
<protein>
    <submittedName>
        <fullName evidence="1">Uncharacterized protein</fullName>
    </submittedName>
</protein>
<gene>
    <name evidence="1" type="ORF">RUM43_000878</name>
</gene>